<proteinExistence type="predicted"/>
<dbReference type="AlphaFoldDB" id="A0A068V9H7"/>
<gene>
    <name evidence="1" type="ORF">GSCOC_T00002844001</name>
</gene>
<keyword evidence="2" id="KW-1185">Reference proteome</keyword>
<reference evidence="2" key="1">
    <citation type="journal article" date="2014" name="Science">
        <title>The coffee genome provides insight into the convergent evolution of caffeine biosynthesis.</title>
        <authorList>
            <person name="Denoeud F."/>
            <person name="Carretero-Paulet L."/>
            <person name="Dereeper A."/>
            <person name="Droc G."/>
            <person name="Guyot R."/>
            <person name="Pietrella M."/>
            <person name="Zheng C."/>
            <person name="Alberti A."/>
            <person name="Anthony F."/>
            <person name="Aprea G."/>
            <person name="Aury J.M."/>
            <person name="Bento P."/>
            <person name="Bernard M."/>
            <person name="Bocs S."/>
            <person name="Campa C."/>
            <person name="Cenci A."/>
            <person name="Combes M.C."/>
            <person name="Crouzillat D."/>
            <person name="Da Silva C."/>
            <person name="Daddiego L."/>
            <person name="De Bellis F."/>
            <person name="Dussert S."/>
            <person name="Garsmeur O."/>
            <person name="Gayraud T."/>
            <person name="Guignon V."/>
            <person name="Jahn K."/>
            <person name="Jamilloux V."/>
            <person name="Joet T."/>
            <person name="Labadie K."/>
            <person name="Lan T."/>
            <person name="Leclercq J."/>
            <person name="Lepelley M."/>
            <person name="Leroy T."/>
            <person name="Li L.T."/>
            <person name="Librado P."/>
            <person name="Lopez L."/>
            <person name="Munoz A."/>
            <person name="Noel B."/>
            <person name="Pallavicini A."/>
            <person name="Perrotta G."/>
            <person name="Poncet V."/>
            <person name="Pot D."/>
            <person name="Priyono X."/>
            <person name="Rigoreau M."/>
            <person name="Rouard M."/>
            <person name="Rozas J."/>
            <person name="Tranchant-Dubreuil C."/>
            <person name="VanBuren R."/>
            <person name="Zhang Q."/>
            <person name="Andrade A.C."/>
            <person name="Argout X."/>
            <person name="Bertrand B."/>
            <person name="de Kochko A."/>
            <person name="Graziosi G."/>
            <person name="Henry R.J."/>
            <person name="Jayarama X."/>
            <person name="Ming R."/>
            <person name="Nagai C."/>
            <person name="Rounsley S."/>
            <person name="Sankoff D."/>
            <person name="Giuliano G."/>
            <person name="Albert V.A."/>
            <person name="Wincker P."/>
            <person name="Lashermes P."/>
        </authorList>
    </citation>
    <scope>NUCLEOTIDE SEQUENCE [LARGE SCALE GENOMIC DNA]</scope>
    <source>
        <strain evidence="2">cv. DH200-94</strain>
    </source>
</reference>
<evidence type="ECO:0000313" key="1">
    <source>
        <dbReference type="EMBL" id="CDP17420.1"/>
    </source>
</evidence>
<protein>
    <submittedName>
        <fullName evidence="1">DH200=94 genomic scaffold, scaffold_159</fullName>
    </submittedName>
</protein>
<organism evidence="1 2">
    <name type="scientific">Coffea canephora</name>
    <name type="common">Robusta coffee</name>
    <dbReference type="NCBI Taxonomy" id="49390"/>
    <lineage>
        <taxon>Eukaryota</taxon>
        <taxon>Viridiplantae</taxon>
        <taxon>Streptophyta</taxon>
        <taxon>Embryophyta</taxon>
        <taxon>Tracheophyta</taxon>
        <taxon>Spermatophyta</taxon>
        <taxon>Magnoliopsida</taxon>
        <taxon>eudicotyledons</taxon>
        <taxon>Gunneridae</taxon>
        <taxon>Pentapetalae</taxon>
        <taxon>asterids</taxon>
        <taxon>lamiids</taxon>
        <taxon>Gentianales</taxon>
        <taxon>Rubiaceae</taxon>
        <taxon>Ixoroideae</taxon>
        <taxon>Gardenieae complex</taxon>
        <taxon>Bertiereae - Coffeeae clade</taxon>
        <taxon>Coffeeae</taxon>
        <taxon>Coffea</taxon>
    </lineage>
</organism>
<name>A0A068V9H7_COFCA</name>
<evidence type="ECO:0000313" key="2">
    <source>
        <dbReference type="Proteomes" id="UP000295252"/>
    </source>
</evidence>
<dbReference type="InParanoid" id="A0A068V9H7"/>
<dbReference type="EMBL" id="HG739243">
    <property type="protein sequence ID" value="CDP17420.1"/>
    <property type="molecule type" value="Genomic_DNA"/>
</dbReference>
<dbReference type="Proteomes" id="UP000295252">
    <property type="component" value="Unassembled WGS sequence"/>
</dbReference>
<sequence>MELNSREGTITGLFTLPDEKKELDRLISANLIKIPCQEPRVIVPRHAGSQSVITFHLGFHCYIVQWLSCLSSSRWRQYGLESISPLRESHSMQD</sequence>
<accession>A0A068V9H7</accession>
<dbReference type="Gramene" id="CDP17420">
    <property type="protein sequence ID" value="CDP17420"/>
    <property type="gene ID" value="GSCOC_T00002844001"/>
</dbReference>